<dbReference type="SUPFAM" id="SSF56112">
    <property type="entry name" value="Protein kinase-like (PK-like)"/>
    <property type="match status" value="1"/>
</dbReference>
<accession>A0A816L3E2</accession>
<dbReference type="AlphaFoldDB" id="A0A816L3E2"/>
<organism evidence="1">
    <name type="scientific">Brassica napus</name>
    <name type="common">Rape</name>
    <dbReference type="NCBI Taxonomy" id="3708"/>
    <lineage>
        <taxon>Eukaryota</taxon>
        <taxon>Viridiplantae</taxon>
        <taxon>Streptophyta</taxon>
        <taxon>Embryophyta</taxon>
        <taxon>Tracheophyta</taxon>
        <taxon>Spermatophyta</taxon>
        <taxon>Magnoliopsida</taxon>
        <taxon>eudicotyledons</taxon>
        <taxon>Gunneridae</taxon>
        <taxon>Pentapetalae</taxon>
        <taxon>rosids</taxon>
        <taxon>malvids</taxon>
        <taxon>Brassicales</taxon>
        <taxon>Brassicaceae</taxon>
        <taxon>Brassiceae</taxon>
        <taxon>Brassica</taxon>
    </lineage>
</organism>
<dbReference type="EMBL" id="HG994369">
    <property type="protein sequence ID" value="CAF1931701.1"/>
    <property type="molecule type" value="Genomic_DNA"/>
</dbReference>
<name>A0A816L3E2_BRANA</name>
<dbReference type="InterPro" id="IPR011009">
    <property type="entry name" value="Kinase-like_dom_sf"/>
</dbReference>
<dbReference type="Proteomes" id="UP001295469">
    <property type="component" value="Chromosome C05"/>
</dbReference>
<reference evidence="1" key="1">
    <citation type="submission" date="2021-01" db="EMBL/GenBank/DDBJ databases">
        <authorList>
            <consortium name="Genoscope - CEA"/>
            <person name="William W."/>
        </authorList>
    </citation>
    <scope>NUCLEOTIDE SEQUENCE</scope>
</reference>
<sequence length="273" mass="31197">LCSLPTSAFSIRQFRTRPRHHDTSKDNLCQAQTPTQAYTLADLKAGLWILELSFATQIVHVVIAGNAVEFFRKLDRTWTPKINQNCMSPSKSLISCLHKYLDILTHALGYHDHSFARADISKLSFLRVVLKPLLNLILTVKTSCFSPYSILVLLEIFGMFGELSINYKLTGEAESDVQNWCFQVFSCMPQRGYFHRDLKSENMFSKNVIIKITDLGVAWEVHGTRRTDYSHMCTHMWATGAILTKVVVSSLFLFPECDRYPNQRDMVEGAKSY</sequence>
<evidence type="ECO:0000313" key="1">
    <source>
        <dbReference type="EMBL" id="CAF1931701.1"/>
    </source>
</evidence>
<gene>
    <name evidence="1" type="ORF">DARMORV10_C05P42560.1</name>
</gene>
<protein>
    <submittedName>
        <fullName evidence="1">(rape) hypothetical protein</fullName>
    </submittedName>
</protein>
<feature type="non-terminal residue" evidence="1">
    <location>
        <position position="1"/>
    </location>
</feature>
<proteinExistence type="predicted"/>
<dbReference type="Gene3D" id="1.10.510.10">
    <property type="entry name" value="Transferase(Phosphotransferase) domain 1"/>
    <property type="match status" value="1"/>
</dbReference>